<protein>
    <recommendedName>
        <fullName evidence="9">FAD/NAD(P)-binding domain-containing protein</fullName>
    </recommendedName>
</protein>
<dbReference type="EMBL" id="UEYP01000013">
    <property type="protein sequence ID" value="SSC64658.1"/>
    <property type="molecule type" value="Genomic_DNA"/>
</dbReference>
<dbReference type="PANTHER" id="PTHR43557">
    <property type="entry name" value="APOPTOSIS-INDUCING FACTOR 1"/>
    <property type="match status" value="1"/>
</dbReference>
<gene>
    <name evidence="7" type="ORF">RHIZ70_366</name>
</gene>
<organism evidence="7 8">
    <name type="scientific">Ciceribacter selenitireducens ATCC BAA-1503</name>
    <dbReference type="NCBI Taxonomy" id="1336235"/>
    <lineage>
        <taxon>Bacteria</taxon>
        <taxon>Pseudomonadati</taxon>
        <taxon>Pseudomonadota</taxon>
        <taxon>Alphaproteobacteria</taxon>
        <taxon>Hyphomicrobiales</taxon>
        <taxon>Rhizobiaceae</taxon>
        <taxon>Ciceribacter</taxon>
    </lineage>
</organism>
<dbReference type="SUPFAM" id="SSF55424">
    <property type="entry name" value="FAD/NAD-linked reductases, dimerisation (C-terminal) domain"/>
    <property type="match status" value="1"/>
</dbReference>
<dbReference type="Pfam" id="PF07992">
    <property type="entry name" value="Pyr_redox_2"/>
    <property type="match status" value="1"/>
</dbReference>
<evidence type="ECO:0000259" key="5">
    <source>
        <dbReference type="Pfam" id="PF07992"/>
    </source>
</evidence>
<comment type="cofactor">
    <cofactor evidence="1">
        <name>FAD</name>
        <dbReference type="ChEBI" id="CHEBI:57692"/>
    </cofactor>
</comment>
<dbReference type="Pfam" id="PF14759">
    <property type="entry name" value="Reductase_C"/>
    <property type="match status" value="1"/>
</dbReference>
<evidence type="ECO:0000313" key="7">
    <source>
        <dbReference type="EMBL" id="SSC64658.1"/>
    </source>
</evidence>
<dbReference type="InterPro" id="IPR023753">
    <property type="entry name" value="FAD/NAD-binding_dom"/>
</dbReference>
<dbReference type="GO" id="GO:0005737">
    <property type="term" value="C:cytoplasm"/>
    <property type="evidence" value="ECO:0007669"/>
    <property type="project" value="TreeGrafter"/>
</dbReference>
<evidence type="ECO:0000313" key="8">
    <source>
        <dbReference type="Proteomes" id="UP000254764"/>
    </source>
</evidence>
<dbReference type="Proteomes" id="UP000254764">
    <property type="component" value="Unassembled WGS sequence"/>
</dbReference>
<sequence length="395" mass="42454">MENIVIIGDGVAGTNAAAELRKRGFEGTIRLVGEEAALPYQRPPLSKAWLRETNRPQATPLRSISFYADNRIDLMRARKVVKIDRRKRELLFSDGGTTQYDTLILATGASPRRLDLPGADLQGIHYLRDLGDAAALRQALTNPDCRDVSIIGAGVIGLEVASAAVDLGKSVTIVEAAARPMARVASPATTNFVTQKLQEAGVIFLFNKKVERIGADRQRVSSVILGDRTRIKTDLVMAGIGASPNVDLAIAAGLECDGGICVDADMRTSEPDIFAIGDCARGGTIFAHGQPRIETVHNATIQAQMAAAAICGKERPAPVPPRFWSDLKDMRVQTVGISTGYDLVQRDVSKLPSSLEVHLISGDRLVAAEMVNLPNRQSALAKAISPRAFTADQER</sequence>
<dbReference type="PANTHER" id="PTHR43557:SF2">
    <property type="entry name" value="RIESKE DOMAIN-CONTAINING PROTEIN-RELATED"/>
    <property type="match status" value="1"/>
</dbReference>
<keyword evidence="4" id="KW-0560">Oxidoreductase</keyword>
<name>A0A376AA84_9HYPH</name>
<dbReference type="InterPro" id="IPR028202">
    <property type="entry name" value="Reductase_C"/>
</dbReference>
<accession>A0A376AA84</accession>
<evidence type="ECO:0000256" key="2">
    <source>
        <dbReference type="ARBA" id="ARBA00022630"/>
    </source>
</evidence>
<dbReference type="SUPFAM" id="SSF51905">
    <property type="entry name" value="FAD/NAD(P)-binding domain"/>
    <property type="match status" value="1"/>
</dbReference>
<keyword evidence="8" id="KW-1185">Reference proteome</keyword>
<dbReference type="PRINTS" id="PR00411">
    <property type="entry name" value="PNDRDTASEI"/>
</dbReference>
<evidence type="ECO:0000256" key="4">
    <source>
        <dbReference type="ARBA" id="ARBA00023002"/>
    </source>
</evidence>
<feature type="domain" description="FAD/NAD(P)-binding" evidence="5">
    <location>
        <begin position="3"/>
        <end position="303"/>
    </location>
</feature>
<dbReference type="GO" id="GO:0016651">
    <property type="term" value="F:oxidoreductase activity, acting on NAD(P)H"/>
    <property type="evidence" value="ECO:0007669"/>
    <property type="project" value="TreeGrafter"/>
</dbReference>
<dbReference type="InterPro" id="IPR036188">
    <property type="entry name" value="FAD/NAD-bd_sf"/>
</dbReference>
<evidence type="ECO:0008006" key="9">
    <source>
        <dbReference type="Google" id="ProtNLM"/>
    </source>
</evidence>
<feature type="domain" description="Reductase C-terminal" evidence="6">
    <location>
        <begin position="323"/>
        <end position="388"/>
    </location>
</feature>
<dbReference type="OrthoDB" id="7809559at2"/>
<dbReference type="InterPro" id="IPR050446">
    <property type="entry name" value="FAD-oxidoreductase/Apoptosis"/>
</dbReference>
<evidence type="ECO:0000259" key="6">
    <source>
        <dbReference type="Pfam" id="PF14759"/>
    </source>
</evidence>
<evidence type="ECO:0000256" key="1">
    <source>
        <dbReference type="ARBA" id="ARBA00001974"/>
    </source>
</evidence>
<dbReference type="InterPro" id="IPR016156">
    <property type="entry name" value="FAD/NAD-linked_Rdtase_dimer_sf"/>
</dbReference>
<reference evidence="8" key="1">
    <citation type="submission" date="2018-07" db="EMBL/GenBank/DDBJ databases">
        <authorList>
            <person name="Peiro R."/>
            <person name="Begona"/>
            <person name="Cbmso G."/>
            <person name="Lopez M."/>
            <person name="Gonzalez S."/>
        </authorList>
    </citation>
    <scope>NUCLEOTIDE SEQUENCE [LARGE SCALE GENOMIC DNA]</scope>
</reference>
<proteinExistence type="predicted"/>
<dbReference type="PRINTS" id="PR00368">
    <property type="entry name" value="FADPNR"/>
</dbReference>
<evidence type="ECO:0000256" key="3">
    <source>
        <dbReference type="ARBA" id="ARBA00022827"/>
    </source>
</evidence>
<dbReference type="Gene3D" id="3.30.390.30">
    <property type="match status" value="1"/>
</dbReference>
<dbReference type="Gene3D" id="3.50.50.60">
    <property type="entry name" value="FAD/NAD(P)-binding domain"/>
    <property type="match status" value="2"/>
</dbReference>
<dbReference type="AlphaFoldDB" id="A0A376AA84"/>
<dbReference type="RefSeq" id="WP_115671841.1">
    <property type="nucleotide sequence ID" value="NZ_UEYP01000013.1"/>
</dbReference>
<keyword evidence="3" id="KW-0274">FAD</keyword>
<keyword evidence="2" id="KW-0285">Flavoprotein</keyword>